<evidence type="ECO:0000313" key="1">
    <source>
        <dbReference type="EMBL" id="KAH9528880.1"/>
    </source>
</evidence>
<dbReference type="EMBL" id="ASGP02000001">
    <property type="protein sequence ID" value="KAH9528880.1"/>
    <property type="molecule type" value="Genomic_DNA"/>
</dbReference>
<protein>
    <submittedName>
        <fullName evidence="1">Uncharacterized protein</fullName>
    </submittedName>
</protein>
<proteinExistence type="predicted"/>
<evidence type="ECO:0000313" key="2">
    <source>
        <dbReference type="Proteomes" id="UP000790347"/>
    </source>
</evidence>
<dbReference type="Proteomes" id="UP000790347">
    <property type="component" value="Unassembled WGS sequence"/>
</dbReference>
<accession>A0A922LDE5</accession>
<reference evidence="1" key="2">
    <citation type="journal article" date="2022" name="Res Sq">
        <title>Comparative Genomics Reveals Insights into the Divergent Evolution of Astigmatic Mites and Household Pest Adaptations.</title>
        <authorList>
            <person name="Xiong Q."/>
            <person name="Wan A.T.-Y."/>
            <person name="Liu X.-Y."/>
            <person name="Fung C.S.-H."/>
            <person name="Xiao X."/>
            <person name="Malainual N."/>
            <person name="Hou J."/>
            <person name="Wang L."/>
            <person name="Wang M."/>
            <person name="Yang K."/>
            <person name="Cui Y."/>
            <person name="Leung E."/>
            <person name="Nong W."/>
            <person name="Shin S.-K."/>
            <person name="Au S."/>
            <person name="Jeong K.Y."/>
            <person name="Chew F.T."/>
            <person name="Hui J."/>
            <person name="Leung T.F."/>
            <person name="Tungtrongchitr A."/>
            <person name="Zhong N."/>
            <person name="Liu Z."/>
            <person name="Tsui S."/>
        </authorList>
    </citation>
    <scope>NUCLEOTIDE SEQUENCE</scope>
    <source>
        <strain evidence="1">Derf</strain>
        <tissue evidence="1">Whole organism</tissue>
    </source>
</reference>
<gene>
    <name evidence="1" type="ORF">DERF_002788</name>
</gene>
<organism evidence="1 2">
    <name type="scientific">Dermatophagoides farinae</name>
    <name type="common">American house dust mite</name>
    <dbReference type="NCBI Taxonomy" id="6954"/>
    <lineage>
        <taxon>Eukaryota</taxon>
        <taxon>Metazoa</taxon>
        <taxon>Ecdysozoa</taxon>
        <taxon>Arthropoda</taxon>
        <taxon>Chelicerata</taxon>
        <taxon>Arachnida</taxon>
        <taxon>Acari</taxon>
        <taxon>Acariformes</taxon>
        <taxon>Sarcoptiformes</taxon>
        <taxon>Astigmata</taxon>
        <taxon>Psoroptidia</taxon>
        <taxon>Analgoidea</taxon>
        <taxon>Pyroglyphidae</taxon>
        <taxon>Dermatophagoidinae</taxon>
        <taxon>Dermatophagoides</taxon>
    </lineage>
</organism>
<comment type="caution">
    <text evidence="1">The sequence shown here is derived from an EMBL/GenBank/DDBJ whole genome shotgun (WGS) entry which is preliminary data.</text>
</comment>
<dbReference type="AlphaFoldDB" id="A0A922LDE5"/>
<keyword evidence="2" id="KW-1185">Reference proteome</keyword>
<reference evidence="1" key="1">
    <citation type="submission" date="2013-05" db="EMBL/GenBank/DDBJ databases">
        <authorList>
            <person name="Yim A.K.Y."/>
            <person name="Chan T.F."/>
            <person name="Ji K.M."/>
            <person name="Liu X.Y."/>
            <person name="Zhou J.W."/>
            <person name="Li R.Q."/>
            <person name="Yang K.Y."/>
            <person name="Li J."/>
            <person name="Li M."/>
            <person name="Law P.T.W."/>
            <person name="Wu Y.L."/>
            <person name="Cai Z.L."/>
            <person name="Qin H."/>
            <person name="Bao Y."/>
            <person name="Leung R.K.K."/>
            <person name="Ng P.K.S."/>
            <person name="Zou J."/>
            <person name="Zhong X.J."/>
            <person name="Ran P.X."/>
            <person name="Zhong N.S."/>
            <person name="Liu Z.G."/>
            <person name="Tsui S.K.W."/>
        </authorList>
    </citation>
    <scope>NUCLEOTIDE SEQUENCE</scope>
    <source>
        <strain evidence="1">Derf</strain>
        <tissue evidence="1">Whole organism</tissue>
    </source>
</reference>
<name>A0A922LDE5_DERFA</name>
<sequence>MVTKCNDIFLTKQIITSMCHIKESRLGYPSKLKPFKKSISRTASIKAPPSGTSYNFPFSSHRAPDNVFNITPLGFQLNLYKSELSADSGAGIPPQNDLNDVILPPFECTCSKHSIANK</sequence>